<dbReference type="Proteomes" id="UP000660885">
    <property type="component" value="Unassembled WGS sequence"/>
</dbReference>
<dbReference type="Gene3D" id="1.25.40.10">
    <property type="entry name" value="Tetratricopeptide repeat domain"/>
    <property type="match status" value="1"/>
</dbReference>
<proteinExistence type="predicted"/>
<evidence type="ECO:0008006" key="7">
    <source>
        <dbReference type="Google" id="ProtNLM"/>
    </source>
</evidence>
<keyword evidence="6" id="KW-1185">Reference proteome</keyword>
<dbReference type="InterPro" id="IPR011990">
    <property type="entry name" value="TPR-like_helical_dom_sf"/>
</dbReference>
<organism evidence="5 6">
    <name type="scientific">Belnapia arida</name>
    <dbReference type="NCBI Taxonomy" id="2804533"/>
    <lineage>
        <taxon>Bacteria</taxon>
        <taxon>Pseudomonadati</taxon>
        <taxon>Pseudomonadota</taxon>
        <taxon>Alphaproteobacteria</taxon>
        <taxon>Acetobacterales</taxon>
        <taxon>Roseomonadaceae</taxon>
        <taxon>Belnapia</taxon>
    </lineage>
</organism>
<comment type="subcellular location">
    <subcellularLocation>
        <location evidence="1">Membrane</location>
        <topology evidence="1">Multi-pass membrane protein</topology>
    </subcellularLocation>
</comment>
<evidence type="ECO:0000313" key="6">
    <source>
        <dbReference type="Proteomes" id="UP000660885"/>
    </source>
</evidence>
<keyword evidence="2" id="KW-0812">Transmembrane</keyword>
<dbReference type="Pfam" id="PF04184">
    <property type="entry name" value="ST7"/>
    <property type="match status" value="1"/>
</dbReference>
<evidence type="ECO:0000256" key="3">
    <source>
        <dbReference type="ARBA" id="ARBA00022989"/>
    </source>
</evidence>
<gene>
    <name evidence="5" type="ORF">JMJ56_23775</name>
</gene>
<evidence type="ECO:0000256" key="4">
    <source>
        <dbReference type="ARBA" id="ARBA00023136"/>
    </source>
</evidence>
<dbReference type="EMBL" id="JAETWB010000020">
    <property type="protein sequence ID" value="MBL6081037.1"/>
    <property type="molecule type" value="Genomic_DNA"/>
</dbReference>
<keyword evidence="4" id="KW-0472">Membrane</keyword>
<evidence type="ECO:0000313" key="5">
    <source>
        <dbReference type="EMBL" id="MBL6081037.1"/>
    </source>
</evidence>
<dbReference type="RefSeq" id="WP_202834260.1">
    <property type="nucleotide sequence ID" value="NZ_JAETWB010000020.1"/>
</dbReference>
<evidence type="ECO:0000256" key="2">
    <source>
        <dbReference type="ARBA" id="ARBA00022692"/>
    </source>
</evidence>
<evidence type="ECO:0000256" key="1">
    <source>
        <dbReference type="ARBA" id="ARBA00004141"/>
    </source>
</evidence>
<keyword evidence="3" id="KW-1133">Transmembrane helix</keyword>
<protein>
    <recommendedName>
        <fullName evidence="7">Tetratricopeptide repeat-containing protein</fullName>
    </recommendedName>
</protein>
<comment type="caution">
    <text evidence="5">The sequence shown here is derived from an EMBL/GenBank/DDBJ whole genome shotgun (WGS) entry which is preliminary data.</text>
</comment>
<sequence>MAKAKGGKAAVVAQERRVMRVLEDSTTEIDHQVNGAQDIAFGAMEATGKERLALAAKALQASPLCVDAWGILASEAPEGLSFTLELWRQAVAAGEVFIGPWRMTAWRGEFWSVIETRPYMRARQGLAFELRRQGMVAEAIDTLRGTLALNPNDNQGLRYILLDWLLEADALAEAAALHQAYEEDSSAAWHYGAVLLAFRQGGEAKAAEALPAALGTNPHVPGLLLGRVPMPAESPEYYSPGDADEAAVYCRTGAAGWRAAPGALEWLARAVPGEPTAAPKRRARAKG</sequence>
<dbReference type="InterPro" id="IPR007311">
    <property type="entry name" value="ST7"/>
</dbReference>
<dbReference type="SUPFAM" id="SSF48452">
    <property type="entry name" value="TPR-like"/>
    <property type="match status" value="1"/>
</dbReference>
<accession>A0ABS1UBH5</accession>
<reference evidence="5 6" key="1">
    <citation type="submission" date="2021-01" db="EMBL/GenBank/DDBJ databases">
        <title>Belnapia mucosa sp. nov. and Belnapia arida sp. nov., isolated from the Tabernas Desert (Almeria, Spain).</title>
        <authorList>
            <person name="Molina-Menor E."/>
            <person name="Vidal-Verdu A."/>
            <person name="Calonge A."/>
            <person name="Satari L."/>
            <person name="Pereto J."/>
            <person name="Porcar M."/>
        </authorList>
    </citation>
    <scope>NUCLEOTIDE SEQUENCE [LARGE SCALE GENOMIC DNA]</scope>
    <source>
        <strain evidence="5 6">T18</strain>
    </source>
</reference>
<name>A0ABS1UBH5_9PROT</name>